<dbReference type="InterPro" id="IPR051051">
    <property type="entry name" value="E3_ubiq-ligase_TRIM/RNF"/>
</dbReference>
<dbReference type="InterPro" id="IPR001870">
    <property type="entry name" value="B30.2/SPRY"/>
</dbReference>
<dbReference type="Pfam" id="PF13765">
    <property type="entry name" value="PRY"/>
    <property type="match status" value="1"/>
</dbReference>
<dbReference type="InterPro" id="IPR001841">
    <property type="entry name" value="Znf_RING"/>
</dbReference>
<feature type="domain" description="B box-type" evidence="10">
    <location>
        <begin position="165"/>
        <end position="205"/>
    </location>
</feature>
<keyword evidence="2" id="KW-0479">Metal-binding</keyword>
<dbReference type="PROSITE" id="PS50188">
    <property type="entry name" value="B302_SPRY"/>
    <property type="match status" value="1"/>
</dbReference>
<dbReference type="CDD" id="cd19769">
    <property type="entry name" value="Bbox2_TRIM16-like"/>
    <property type="match status" value="1"/>
</dbReference>
<name>A0A8D3DVK9_SCOMX</name>
<dbReference type="Ensembl" id="ENSSMAT00000073161.1">
    <property type="protein sequence ID" value="ENSSMAP00000063568.1"/>
    <property type="gene ID" value="ENSSMAG00000002123.2"/>
</dbReference>
<dbReference type="CDD" id="cd19802">
    <property type="entry name" value="Bbox1_TRIM8-like"/>
    <property type="match status" value="1"/>
</dbReference>
<dbReference type="GO" id="GO:0008270">
    <property type="term" value="F:zinc ion binding"/>
    <property type="evidence" value="ECO:0007669"/>
    <property type="project" value="UniProtKB-KW"/>
</dbReference>
<dbReference type="InterPro" id="IPR013083">
    <property type="entry name" value="Znf_RING/FYVE/PHD"/>
</dbReference>
<keyword evidence="5" id="KW-0391">Immunity</keyword>
<dbReference type="PROSITE" id="PS00518">
    <property type="entry name" value="ZF_RING_1"/>
    <property type="match status" value="1"/>
</dbReference>
<feature type="domain" description="B30.2/SPRY" evidence="11">
    <location>
        <begin position="672"/>
        <end position="868"/>
    </location>
</feature>
<dbReference type="SMART" id="SM00336">
    <property type="entry name" value="BBOX"/>
    <property type="match status" value="2"/>
</dbReference>
<dbReference type="Gene3D" id="3.30.160.60">
    <property type="entry name" value="Classic Zinc Finger"/>
    <property type="match status" value="1"/>
</dbReference>
<dbReference type="Pfam" id="PF25600">
    <property type="entry name" value="TRIM_CC"/>
    <property type="match status" value="1"/>
</dbReference>
<dbReference type="CDD" id="cd16040">
    <property type="entry name" value="SPRY_PRY_SNTX"/>
    <property type="match status" value="1"/>
</dbReference>
<evidence type="ECO:0000313" key="13">
    <source>
        <dbReference type="Proteomes" id="UP000694558"/>
    </source>
</evidence>
<feature type="region of interest" description="Disordered" evidence="8">
    <location>
        <begin position="467"/>
        <end position="590"/>
    </location>
</feature>
<dbReference type="AlphaFoldDB" id="A0A8D3DVK9"/>
<dbReference type="GeneTree" id="ENSGT00940000164538"/>
<feature type="coiled-coil region" evidence="7">
    <location>
        <begin position="207"/>
        <end position="312"/>
    </location>
</feature>
<evidence type="ECO:0000259" key="9">
    <source>
        <dbReference type="PROSITE" id="PS50089"/>
    </source>
</evidence>
<feature type="compositionally biased region" description="Polar residues" evidence="8">
    <location>
        <begin position="534"/>
        <end position="546"/>
    </location>
</feature>
<evidence type="ECO:0000313" key="12">
    <source>
        <dbReference type="Ensembl" id="ENSSMAP00000063568.1"/>
    </source>
</evidence>
<dbReference type="InterPro" id="IPR006574">
    <property type="entry name" value="PRY"/>
</dbReference>
<feature type="region of interest" description="Disordered" evidence="8">
    <location>
        <begin position="78"/>
        <end position="116"/>
    </location>
</feature>
<feature type="region of interest" description="Disordered" evidence="8">
    <location>
        <begin position="407"/>
        <end position="427"/>
    </location>
</feature>
<dbReference type="SMART" id="SM00184">
    <property type="entry name" value="RING"/>
    <property type="match status" value="1"/>
</dbReference>
<dbReference type="InterPro" id="IPR000315">
    <property type="entry name" value="Znf_B-box"/>
</dbReference>
<keyword evidence="3 6" id="KW-0863">Zinc-finger</keyword>
<dbReference type="InterPro" id="IPR058030">
    <property type="entry name" value="TRIM8/14/16/25/29/45/65_CC"/>
</dbReference>
<evidence type="ECO:0000256" key="7">
    <source>
        <dbReference type="SAM" id="Coils"/>
    </source>
</evidence>
<dbReference type="InterPro" id="IPR003879">
    <property type="entry name" value="Butyrophylin_SPRY"/>
</dbReference>
<sequence>MSAKLWTEEQFNCPVCLDLPNDPVTIPCGHSYCMACIKDYWSKDDPKGNYSCPQCRQTFCPKPTLSRNTMLAEAVEQLRKGARPSDVRDSMRSARRVSSSSSSSSKSKGKLSSTAVPCDMCKGEPRAAVKSCLTCMSSYCESHLKPHQTQKGLKKHELIAPTGNLAEKICTQHKYLQEFFCRQCQMFICWLCTSNLHKGHECVSTKAERLEKQKALSDMQAENQQRLKDREQELKDMRKMMEGMKRSSDRLHDDAEQALAELLRSVERLQELLDELLDQAGLEKMGQAQGVIDSLDTEIKELRRRDTQMKELARCEDHIHYLKTYESMCSPLESGDLPTVVANQDASFEPVRDAILDLRERVEDLCNQELGKITKQVNDTTLFTLGDANQSTGAKAGLLKLFSGLGSRNTNSRSPASSPNVSVAARSTDRRGLGTDIHYNTTSSEVFQYTLVKHDIFCFDHLGFKSQDVRSRESPRDRRNENNSPRQRREERETVRETNSRVSPAPSRRESQSITSRTSQNQGPSPTPSRRESQSITSRTSQNQGPSPTPSRRESQSLWSRSSQNQAAPAPVPATPTPAPTPAPASATGGFSRMASISSLFRSHRRGTNQATPVTLAMPGNNTATAGGNPWGMGALPETPTEINPGLFLDTPTPDAMIHAPAFPALREISIDSIQAPEPRTREEFLQYSVTLTLDPNTAHRRLALSEGNTKAVLQVAAQPYPDAPQRFDGWTQVMCQRPLYDQRCYWEVEWRGRGSSVGVAYGSLNRKGSDARSGLGYNAQSWTLELSDTCCSAMHDNEKKDIPVTYSPRLAVYLDLSMGMLAFYSVAESMTHLHTFRTNFTQPLYATFGVGSGVGVGLDFALGQFTSSSDSVKICPM</sequence>
<dbReference type="InterPro" id="IPR003877">
    <property type="entry name" value="SPRY_dom"/>
</dbReference>
<dbReference type="Gene3D" id="4.10.830.40">
    <property type="match status" value="1"/>
</dbReference>
<proteinExistence type="predicted"/>
<evidence type="ECO:0000256" key="1">
    <source>
        <dbReference type="ARBA" id="ARBA00022588"/>
    </source>
</evidence>
<dbReference type="InterPro" id="IPR017907">
    <property type="entry name" value="Znf_RING_CS"/>
</dbReference>
<accession>A0A8D3DVK9</accession>
<dbReference type="Pfam" id="PF15227">
    <property type="entry name" value="zf-C3HC4_4"/>
    <property type="match status" value="1"/>
</dbReference>
<dbReference type="SUPFAM" id="SSF57845">
    <property type="entry name" value="B-box zinc-binding domain"/>
    <property type="match status" value="1"/>
</dbReference>
<dbReference type="InterPro" id="IPR043136">
    <property type="entry name" value="B30.2/SPRY_sf"/>
</dbReference>
<reference evidence="12" key="2">
    <citation type="submission" date="2025-08" db="UniProtKB">
        <authorList>
            <consortium name="Ensembl"/>
        </authorList>
    </citation>
    <scope>IDENTIFICATION</scope>
</reference>
<reference evidence="12" key="1">
    <citation type="submission" date="2023-05" db="EMBL/GenBank/DDBJ databases">
        <title>High-quality long-read genome of Scophthalmus maximus.</title>
        <authorList>
            <person name="Lien S."/>
            <person name="Martinez P."/>
        </authorList>
    </citation>
    <scope>NUCLEOTIDE SEQUENCE [LARGE SCALE GENOMIC DNA]</scope>
</reference>
<dbReference type="SUPFAM" id="SSF57850">
    <property type="entry name" value="RING/U-box"/>
    <property type="match status" value="1"/>
</dbReference>
<evidence type="ECO:0008006" key="14">
    <source>
        <dbReference type="Google" id="ProtNLM"/>
    </source>
</evidence>
<feature type="compositionally biased region" description="Low complexity" evidence="8">
    <location>
        <begin position="411"/>
        <end position="426"/>
    </location>
</feature>
<evidence type="ECO:0000256" key="2">
    <source>
        <dbReference type="ARBA" id="ARBA00022723"/>
    </source>
</evidence>
<evidence type="ECO:0000256" key="3">
    <source>
        <dbReference type="ARBA" id="ARBA00022771"/>
    </source>
</evidence>
<feature type="compositionally biased region" description="Basic and acidic residues" evidence="8">
    <location>
        <begin position="78"/>
        <end position="92"/>
    </location>
</feature>
<dbReference type="Gene3D" id="3.30.40.10">
    <property type="entry name" value="Zinc/RING finger domain, C3HC4 (zinc finger)"/>
    <property type="match status" value="1"/>
</dbReference>
<evidence type="ECO:0000256" key="4">
    <source>
        <dbReference type="ARBA" id="ARBA00022833"/>
    </source>
</evidence>
<feature type="compositionally biased region" description="Polar residues" evidence="8">
    <location>
        <begin position="556"/>
        <end position="566"/>
    </location>
</feature>
<keyword evidence="4" id="KW-0862">Zinc</keyword>
<feature type="compositionally biased region" description="Pro residues" evidence="8">
    <location>
        <begin position="570"/>
        <end position="583"/>
    </location>
</feature>
<dbReference type="SUPFAM" id="SSF49899">
    <property type="entry name" value="Concanavalin A-like lectins/glucanases"/>
    <property type="match status" value="1"/>
</dbReference>
<dbReference type="Gene3D" id="2.60.120.920">
    <property type="match status" value="1"/>
</dbReference>
<keyword evidence="7" id="KW-0175">Coiled coil</keyword>
<feature type="compositionally biased region" description="Low complexity" evidence="8">
    <location>
        <begin position="96"/>
        <end position="113"/>
    </location>
</feature>
<dbReference type="PANTHER" id="PTHR25465:SF12">
    <property type="entry name" value="E3 UBIQUITIN_ISG15 LIGASE TRIM25 ISOFORM X1"/>
    <property type="match status" value="1"/>
</dbReference>
<dbReference type="PROSITE" id="PS50119">
    <property type="entry name" value="ZF_BBOX"/>
    <property type="match status" value="1"/>
</dbReference>
<organism evidence="12 13">
    <name type="scientific">Scophthalmus maximus</name>
    <name type="common">Turbot</name>
    <name type="synonym">Psetta maxima</name>
    <dbReference type="NCBI Taxonomy" id="52904"/>
    <lineage>
        <taxon>Eukaryota</taxon>
        <taxon>Metazoa</taxon>
        <taxon>Chordata</taxon>
        <taxon>Craniata</taxon>
        <taxon>Vertebrata</taxon>
        <taxon>Euteleostomi</taxon>
        <taxon>Actinopterygii</taxon>
        <taxon>Neopterygii</taxon>
        <taxon>Teleostei</taxon>
        <taxon>Neoteleostei</taxon>
        <taxon>Acanthomorphata</taxon>
        <taxon>Carangaria</taxon>
        <taxon>Pleuronectiformes</taxon>
        <taxon>Pleuronectoidei</taxon>
        <taxon>Scophthalmidae</taxon>
        <taxon>Scophthalmus</taxon>
    </lineage>
</organism>
<dbReference type="PROSITE" id="PS50089">
    <property type="entry name" value="ZF_RING_2"/>
    <property type="match status" value="1"/>
</dbReference>
<dbReference type="Pfam" id="PF00622">
    <property type="entry name" value="SPRY"/>
    <property type="match status" value="1"/>
</dbReference>
<dbReference type="Proteomes" id="UP000694558">
    <property type="component" value="Chromosome 1"/>
</dbReference>
<dbReference type="Pfam" id="PF22586">
    <property type="entry name" value="ANCHR-like_BBOX"/>
    <property type="match status" value="1"/>
</dbReference>
<evidence type="ECO:0000259" key="10">
    <source>
        <dbReference type="PROSITE" id="PS50119"/>
    </source>
</evidence>
<keyword evidence="1" id="KW-0399">Innate immunity</keyword>
<dbReference type="GO" id="GO:0005737">
    <property type="term" value="C:cytoplasm"/>
    <property type="evidence" value="ECO:0007669"/>
    <property type="project" value="UniProtKB-ARBA"/>
</dbReference>
<dbReference type="SMART" id="SM00449">
    <property type="entry name" value="SPRY"/>
    <property type="match status" value="1"/>
</dbReference>
<feature type="domain" description="RING-type" evidence="9">
    <location>
        <begin position="13"/>
        <end position="56"/>
    </location>
</feature>
<dbReference type="PANTHER" id="PTHR25465">
    <property type="entry name" value="B-BOX DOMAIN CONTAINING"/>
    <property type="match status" value="1"/>
</dbReference>
<dbReference type="Pfam" id="PF00643">
    <property type="entry name" value="zf-B_box"/>
    <property type="match status" value="1"/>
</dbReference>
<evidence type="ECO:0000256" key="8">
    <source>
        <dbReference type="SAM" id="MobiDB-lite"/>
    </source>
</evidence>
<evidence type="ECO:0000259" key="11">
    <source>
        <dbReference type="PROSITE" id="PS50188"/>
    </source>
</evidence>
<dbReference type="GO" id="GO:0045087">
    <property type="term" value="P:innate immune response"/>
    <property type="evidence" value="ECO:0007669"/>
    <property type="project" value="UniProtKB-KW"/>
</dbReference>
<gene>
    <name evidence="12" type="primary">trim25l</name>
</gene>
<evidence type="ECO:0000256" key="5">
    <source>
        <dbReference type="ARBA" id="ARBA00022859"/>
    </source>
</evidence>
<evidence type="ECO:0000256" key="6">
    <source>
        <dbReference type="PROSITE-ProRule" id="PRU00024"/>
    </source>
</evidence>
<feature type="compositionally biased region" description="Basic and acidic residues" evidence="8">
    <location>
        <begin position="467"/>
        <end position="499"/>
    </location>
</feature>
<protein>
    <recommendedName>
        <fullName evidence="14">E3 ubiquitin/ISG15 ligase TRIM25-like</fullName>
    </recommendedName>
</protein>
<dbReference type="SMART" id="SM00589">
    <property type="entry name" value="PRY"/>
    <property type="match status" value="1"/>
</dbReference>
<feature type="compositionally biased region" description="Polar residues" evidence="8">
    <location>
        <begin position="512"/>
        <end position="524"/>
    </location>
</feature>
<dbReference type="InterPro" id="IPR013320">
    <property type="entry name" value="ConA-like_dom_sf"/>
</dbReference>
<dbReference type="PRINTS" id="PR01407">
    <property type="entry name" value="BUTYPHLNCDUF"/>
</dbReference>